<dbReference type="Proteomes" id="UP000184010">
    <property type="component" value="Unassembled WGS sequence"/>
</dbReference>
<dbReference type="STRING" id="1121395.SAMN02745215_02735"/>
<dbReference type="AlphaFoldDB" id="A0A1M7TYB2"/>
<keyword evidence="3" id="KW-1185">Reference proteome</keyword>
<dbReference type="RefSeq" id="WP_072773101.1">
    <property type="nucleotide sequence ID" value="NZ_FRDN01000008.1"/>
</dbReference>
<dbReference type="EMBL" id="FRDN01000008">
    <property type="protein sequence ID" value="SHN75746.1"/>
    <property type="molecule type" value="Genomic_DNA"/>
</dbReference>
<protein>
    <recommendedName>
        <fullName evidence="1">HepT-like domain-containing protein</fullName>
    </recommendedName>
</protein>
<proteinExistence type="predicted"/>
<reference evidence="3" key="1">
    <citation type="submission" date="2016-12" db="EMBL/GenBank/DDBJ databases">
        <authorList>
            <person name="Varghese N."/>
            <person name="Submissions S."/>
        </authorList>
    </citation>
    <scope>NUCLEOTIDE SEQUENCE [LARGE SCALE GENOMIC DNA]</scope>
    <source>
        <strain evidence="3">DSM 11544</strain>
    </source>
</reference>
<gene>
    <name evidence="2" type="ORF">SAMN02745215_02735</name>
</gene>
<dbReference type="Pfam" id="PF20797">
    <property type="entry name" value="HepT-like_2"/>
    <property type="match status" value="1"/>
</dbReference>
<accession>A0A1M7TYB2</accession>
<name>A0A1M7TYB2_9FIRM</name>
<feature type="domain" description="HepT-like" evidence="1">
    <location>
        <begin position="55"/>
        <end position="156"/>
    </location>
</feature>
<dbReference type="InterPro" id="IPR048769">
    <property type="entry name" value="HepT-like_dom"/>
</dbReference>
<organism evidence="2 3">
    <name type="scientific">Desulfitobacterium chlororespirans DSM 11544</name>
    <dbReference type="NCBI Taxonomy" id="1121395"/>
    <lineage>
        <taxon>Bacteria</taxon>
        <taxon>Bacillati</taxon>
        <taxon>Bacillota</taxon>
        <taxon>Clostridia</taxon>
        <taxon>Eubacteriales</taxon>
        <taxon>Desulfitobacteriaceae</taxon>
        <taxon>Desulfitobacterium</taxon>
    </lineage>
</organism>
<evidence type="ECO:0000313" key="2">
    <source>
        <dbReference type="EMBL" id="SHN75746.1"/>
    </source>
</evidence>
<sequence length="172" mass="19763">MTGGEKKMIQYRKLLGDLQLDMDSIMKLSREIRLIAQDIEKSQGEIPNRDLISCAAYLHHFYTGIESMFERISRVIDGGASTSGGDYHRELLKSMAYEIPMIRPSIISIELAEELDEYRRFRHMFRHAYGSELRWRKMQPLANGVSSTVAGIEGAYQKTVNFIEELIRGLSQ</sequence>
<evidence type="ECO:0000313" key="3">
    <source>
        <dbReference type="Proteomes" id="UP000184010"/>
    </source>
</evidence>
<evidence type="ECO:0000259" key="1">
    <source>
        <dbReference type="Pfam" id="PF20797"/>
    </source>
</evidence>